<sequence>MESSETEHWNEYWRSGSITSFAGRFQANYEGSIAHYWADRARKFPPRGKILDMAAGNGAVAMLLAEASRRHGLALEIHAADAAEIHPPRQALNEASDPRGVRFWPACPNEATGFEDASFDVVCSQFGFEYGRSEDSLNELARILRPGCEAYLLCHHPDSIILRDAREEAGLADRALSERGLIALAKALSEKMGEHPSRASLRALADNPGAESLRQGLNQEVAALQALARSEAGQSALRQWLDSVASLFGPAVEQPLTRKHQALETLSNSIRQNRKRLADLISVAVDENRLAQYRNHPGLRLEHNGAFHEKNNRLLARELVLKRL</sequence>
<dbReference type="AlphaFoldDB" id="A0AAP6MMA7"/>
<dbReference type="GO" id="GO:0008168">
    <property type="term" value="F:methyltransferase activity"/>
    <property type="evidence" value="ECO:0007669"/>
    <property type="project" value="UniProtKB-KW"/>
</dbReference>
<gene>
    <name evidence="2" type="ORF">VCB98_04335</name>
</gene>
<name>A0AAP6MMA7_9GAMM</name>
<dbReference type="RefSeq" id="WP_346050678.1">
    <property type="nucleotide sequence ID" value="NZ_JAYGII010000006.1"/>
</dbReference>
<feature type="domain" description="Methyltransferase" evidence="1">
    <location>
        <begin position="50"/>
        <end position="147"/>
    </location>
</feature>
<comment type="caution">
    <text evidence="2">The sequence shown here is derived from an EMBL/GenBank/DDBJ whole genome shotgun (WGS) entry which is preliminary data.</text>
</comment>
<dbReference type="Gene3D" id="3.40.50.150">
    <property type="entry name" value="Vaccinia Virus protein VP39"/>
    <property type="match status" value="1"/>
</dbReference>
<proteinExistence type="predicted"/>
<dbReference type="EC" id="2.1.-.-" evidence="2"/>
<dbReference type="Proteomes" id="UP001302316">
    <property type="component" value="Unassembled WGS sequence"/>
</dbReference>
<dbReference type="SUPFAM" id="SSF53335">
    <property type="entry name" value="S-adenosyl-L-methionine-dependent methyltransferases"/>
    <property type="match status" value="1"/>
</dbReference>
<evidence type="ECO:0000259" key="1">
    <source>
        <dbReference type="Pfam" id="PF13649"/>
    </source>
</evidence>
<keyword evidence="2" id="KW-0808">Transferase</keyword>
<dbReference type="CDD" id="cd02440">
    <property type="entry name" value="AdoMet_MTases"/>
    <property type="match status" value="1"/>
</dbReference>
<keyword evidence="2" id="KW-0489">Methyltransferase</keyword>
<evidence type="ECO:0000313" key="3">
    <source>
        <dbReference type="Proteomes" id="UP001302316"/>
    </source>
</evidence>
<dbReference type="InterPro" id="IPR041698">
    <property type="entry name" value="Methyltransf_25"/>
</dbReference>
<dbReference type="InterPro" id="IPR029063">
    <property type="entry name" value="SAM-dependent_MTases_sf"/>
</dbReference>
<dbReference type="Pfam" id="PF13649">
    <property type="entry name" value="Methyltransf_25"/>
    <property type="match status" value="1"/>
</dbReference>
<reference evidence="2 3" key="1">
    <citation type="submission" date="2023-12" db="EMBL/GenBank/DDBJ databases">
        <title>Whole-genome sequencing of halo(alkali)philic microorganisms from hypersaline lakes.</title>
        <authorList>
            <person name="Sorokin D.Y."/>
            <person name="Merkel A.Y."/>
            <person name="Messina E."/>
            <person name="Yakimov M."/>
        </authorList>
    </citation>
    <scope>NUCLEOTIDE SEQUENCE [LARGE SCALE GENOMIC DNA]</scope>
    <source>
        <strain evidence="2 3">AB-CW1</strain>
    </source>
</reference>
<accession>A0AAP6MMA7</accession>
<protein>
    <submittedName>
        <fullName evidence="2">Class I SAM-dependent methyltransferase</fullName>
        <ecNumber evidence="2">2.1.-.-</ecNumber>
    </submittedName>
</protein>
<organism evidence="2 3">
    <name type="scientific">Natronospira elongata</name>
    <dbReference type="NCBI Taxonomy" id="3110268"/>
    <lineage>
        <taxon>Bacteria</taxon>
        <taxon>Pseudomonadati</taxon>
        <taxon>Pseudomonadota</taxon>
        <taxon>Gammaproteobacteria</taxon>
        <taxon>Natronospirales</taxon>
        <taxon>Natronospiraceae</taxon>
        <taxon>Natronospira</taxon>
    </lineage>
</organism>
<dbReference type="EMBL" id="JAYGII010000006">
    <property type="protein sequence ID" value="MEA5445046.1"/>
    <property type="molecule type" value="Genomic_DNA"/>
</dbReference>
<evidence type="ECO:0000313" key="2">
    <source>
        <dbReference type="EMBL" id="MEA5445046.1"/>
    </source>
</evidence>
<dbReference type="GO" id="GO:0032259">
    <property type="term" value="P:methylation"/>
    <property type="evidence" value="ECO:0007669"/>
    <property type="project" value="UniProtKB-KW"/>
</dbReference>
<keyword evidence="3" id="KW-1185">Reference proteome</keyword>